<reference evidence="1" key="1">
    <citation type="submission" date="2019-08" db="EMBL/GenBank/DDBJ databases">
        <authorList>
            <person name="Kucharzyk K."/>
            <person name="Murdoch R.W."/>
            <person name="Higgins S."/>
            <person name="Loffler F."/>
        </authorList>
    </citation>
    <scope>NUCLEOTIDE SEQUENCE</scope>
</reference>
<dbReference type="EMBL" id="VSSQ01006737">
    <property type="protein sequence ID" value="MPM33707.1"/>
    <property type="molecule type" value="Genomic_DNA"/>
</dbReference>
<comment type="caution">
    <text evidence="1">The sequence shown here is derived from an EMBL/GenBank/DDBJ whole genome shotgun (WGS) entry which is preliminary data.</text>
</comment>
<name>A0A644YZC7_9ZZZZ</name>
<gene>
    <name evidence="1" type="ORF">SDC9_80285</name>
</gene>
<protein>
    <submittedName>
        <fullName evidence="1">Uncharacterized protein</fullName>
    </submittedName>
</protein>
<accession>A0A644YZC7</accession>
<organism evidence="1">
    <name type="scientific">bioreactor metagenome</name>
    <dbReference type="NCBI Taxonomy" id="1076179"/>
    <lineage>
        <taxon>unclassified sequences</taxon>
        <taxon>metagenomes</taxon>
        <taxon>ecological metagenomes</taxon>
    </lineage>
</organism>
<evidence type="ECO:0000313" key="1">
    <source>
        <dbReference type="EMBL" id="MPM33707.1"/>
    </source>
</evidence>
<proteinExistence type="predicted"/>
<sequence length="107" mass="11900">MISDDFICTEITLTKYATSGVSLTSNYSSPNGNVVVTQEWLLDGSMSFHSNSDSWESVMILDDVELLYAIDKIDGVFDGIAMLQDSVLWISAQKSVDIFEQLPYIGY</sequence>
<dbReference type="AlphaFoldDB" id="A0A644YZC7"/>